<name>A0A183IZA5_9BILA</name>
<evidence type="ECO:0000256" key="11">
    <source>
        <dbReference type="ARBA" id="ARBA00023180"/>
    </source>
</evidence>
<keyword evidence="4 12" id="KW-0328">Glycosyltransferase</keyword>
<evidence type="ECO:0000256" key="7">
    <source>
        <dbReference type="ARBA" id="ARBA00022968"/>
    </source>
</evidence>
<dbReference type="OrthoDB" id="427096at2759"/>
<evidence type="ECO:0000256" key="5">
    <source>
        <dbReference type="ARBA" id="ARBA00022679"/>
    </source>
</evidence>
<evidence type="ECO:0000256" key="9">
    <source>
        <dbReference type="ARBA" id="ARBA00023034"/>
    </source>
</evidence>
<evidence type="ECO:0000256" key="10">
    <source>
        <dbReference type="ARBA" id="ARBA00023136"/>
    </source>
</evidence>
<dbReference type="GO" id="GO:0008417">
    <property type="term" value="F:fucosyltransferase activity"/>
    <property type="evidence" value="ECO:0007669"/>
    <property type="project" value="InterPro"/>
</dbReference>
<keyword evidence="7" id="KW-0735">Signal-anchor</keyword>
<evidence type="ECO:0000256" key="12">
    <source>
        <dbReference type="RuleBase" id="RU003832"/>
    </source>
</evidence>
<evidence type="ECO:0000259" key="14">
    <source>
        <dbReference type="Pfam" id="PF17039"/>
    </source>
</evidence>
<protein>
    <recommendedName>
        <fullName evidence="12">Fucosyltransferase</fullName>
        <ecNumber evidence="12">2.4.1.-</ecNumber>
    </recommendedName>
</protein>
<organism evidence="17">
    <name type="scientific">Soboliphyme baturini</name>
    <dbReference type="NCBI Taxonomy" id="241478"/>
    <lineage>
        <taxon>Eukaryota</taxon>
        <taxon>Metazoa</taxon>
        <taxon>Ecdysozoa</taxon>
        <taxon>Nematoda</taxon>
        <taxon>Enoplea</taxon>
        <taxon>Dorylaimia</taxon>
        <taxon>Dioctophymatida</taxon>
        <taxon>Dioctophymatoidea</taxon>
        <taxon>Soboliphymatidae</taxon>
        <taxon>Soboliphyme</taxon>
    </lineage>
</organism>
<evidence type="ECO:0000256" key="3">
    <source>
        <dbReference type="ARBA" id="ARBA00008919"/>
    </source>
</evidence>
<dbReference type="Proteomes" id="UP000270296">
    <property type="component" value="Unassembled WGS sequence"/>
</dbReference>
<feature type="domain" description="Fucosyltransferase C-terminal" evidence="13">
    <location>
        <begin position="137"/>
        <end position="312"/>
    </location>
</feature>
<keyword evidence="5 12" id="KW-0808">Transferase</keyword>
<keyword evidence="11" id="KW-0325">Glycoprotein</keyword>
<dbReference type="UniPathway" id="UPA00378"/>
<evidence type="ECO:0000256" key="4">
    <source>
        <dbReference type="ARBA" id="ARBA00022676"/>
    </source>
</evidence>
<dbReference type="Gene3D" id="3.40.50.11660">
    <property type="entry name" value="Glycosyl transferase family 10, C-terminal domain"/>
    <property type="match status" value="1"/>
</dbReference>
<dbReference type="InterPro" id="IPR055270">
    <property type="entry name" value="Glyco_tran_10_C"/>
</dbReference>
<dbReference type="PANTHER" id="PTHR48438:SF1">
    <property type="entry name" value="ALPHA-(1,3)-FUCOSYLTRANSFERASE C-RELATED"/>
    <property type="match status" value="1"/>
</dbReference>
<dbReference type="EC" id="2.4.1.-" evidence="12"/>
<keyword evidence="8" id="KW-1133">Transmembrane helix</keyword>
<keyword evidence="6 12" id="KW-0812">Transmembrane</keyword>
<dbReference type="Pfam" id="PF00852">
    <property type="entry name" value="Glyco_transf_10"/>
    <property type="match status" value="1"/>
</dbReference>
<keyword evidence="10" id="KW-0472">Membrane</keyword>
<evidence type="ECO:0000259" key="13">
    <source>
        <dbReference type="Pfam" id="PF00852"/>
    </source>
</evidence>
<dbReference type="InterPro" id="IPR038577">
    <property type="entry name" value="GT10-like_C_sf"/>
</dbReference>
<accession>A0A183IZA5</accession>
<keyword evidence="16" id="KW-1185">Reference proteome</keyword>
<dbReference type="AlphaFoldDB" id="A0A183IZA5"/>
<dbReference type="EMBL" id="UZAM01012151">
    <property type="protein sequence ID" value="VDP20296.1"/>
    <property type="molecule type" value="Genomic_DNA"/>
</dbReference>
<keyword evidence="9 12" id="KW-0333">Golgi apparatus</keyword>
<evidence type="ECO:0000256" key="2">
    <source>
        <dbReference type="ARBA" id="ARBA00004922"/>
    </source>
</evidence>
<dbReference type="Pfam" id="PF17039">
    <property type="entry name" value="Glyco_tran_10_N"/>
    <property type="match status" value="1"/>
</dbReference>
<evidence type="ECO:0000313" key="16">
    <source>
        <dbReference type="Proteomes" id="UP000270296"/>
    </source>
</evidence>
<dbReference type="WBParaSite" id="SBAD_0000927801-mRNA-1">
    <property type="protein sequence ID" value="SBAD_0000927801-mRNA-1"/>
    <property type="gene ID" value="SBAD_0000927801"/>
</dbReference>
<gene>
    <name evidence="15" type="ORF">SBAD_LOCUS8953</name>
</gene>
<dbReference type="PANTHER" id="PTHR48438">
    <property type="entry name" value="ALPHA-(1,3)-FUCOSYLTRANSFERASE C-RELATED"/>
    <property type="match status" value="1"/>
</dbReference>
<dbReference type="InterPro" id="IPR001503">
    <property type="entry name" value="Glyco_trans_10"/>
</dbReference>
<sequence length="326" mass="37026">MLNFEEQPPVIILGWTTVFSSSLESTLGSSFLRCKKATCRLTSNRTLLNSSHVVFFHERDFNATDLPNRRRPSQLYVISNWEPPAYLSSATSFMIDNFFNLTVTHLRNSDIYAPYVAMVKNGEVPQLIEEDLKRLVKGKTKHIAWFVSNCNTSSKRELYVKALQKYIPVDIYGSCGPLRCPRGNNNCTDFLKNDYLFYLAFENAICSDYVTEKISTALSTHIVPVVLSRAVAQSALPEGSFIAVDDFASAKSLADFLYELGNNTARYMAYFSYKQTHAVKTVTLEMSMCRLCEQVTEIPAPPTRYTKNFHEWFLESSNCTTVVVTY</sequence>
<feature type="domain" description="Fucosyltransferase N-terminal" evidence="14">
    <location>
        <begin position="9"/>
        <end position="115"/>
    </location>
</feature>
<dbReference type="SUPFAM" id="SSF53756">
    <property type="entry name" value="UDP-Glycosyltransferase/glycogen phosphorylase"/>
    <property type="match status" value="1"/>
</dbReference>
<comment type="similarity">
    <text evidence="3 12">Belongs to the glycosyltransferase 10 family.</text>
</comment>
<reference evidence="17" key="1">
    <citation type="submission" date="2016-06" db="UniProtKB">
        <authorList>
            <consortium name="WormBaseParasite"/>
        </authorList>
    </citation>
    <scope>IDENTIFICATION</scope>
</reference>
<dbReference type="GO" id="GO:0032580">
    <property type="term" value="C:Golgi cisterna membrane"/>
    <property type="evidence" value="ECO:0007669"/>
    <property type="project" value="UniProtKB-SubCell"/>
</dbReference>
<evidence type="ECO:0000313" key="17">
    <source>
        <dbReference type="WBParaSite" id="SBAD_0000927801-mRNA-1"/>
    </source>
</evidence>
<evidence type="ECO:0000256" key="1">
    <source>
        <dbReference type="ARBA" id="ARBA00004447"/>
    </source>
</evidence>
<evidence type="ECO:0000256" key="6">
    <source>
        <dbReference type="ARBA" id="ARBA00022692"/>
    </source>
</evidence>
<dbReference type="FunFam" id="3.40.50.11660:FF:000004">
    <property type="entry name" value="Glycoprotein 3-alpha-L-fucosyltransferase A"/>
    <property type="match status" value="1"/>
</dbReference>
<evidence type="ECO:0000256" key="8">
    <source>
        <dbReference type="ARBA" id="ARBA00022989"/>
    </source>
</evidence>
<evidence type="ECO:0000313" key="15">
    <source>
        <dbReference type="EMBL" id="VDP20296.1"/>
    </source>
</evidence>
<reference evidence="15 16" key="2">
    <citation type="submission" date="2018-11" db="EMBL/GenBank/DDBJ databases">
        <authorList>
            <consortium name="Pathogen Informatics"/>
        </authorList>
    </citation>
    <scope>NUCLEOTIDE SEQUENCE [LARGE SCALE GENOMIC DNA]</scope>
</reference>
<comment type="subcellular location">
    <subcellularLocation>
        <location evidence="1 12">Golgi apparatus</location>
        <location evidence="1 12">Golgi stack membrane</location>
        <topology evidence="1 12">Single-pass type II membrane protein</topology>
    </subcellularLocation>
</comment>
<proteinExistence type="inferred from homology"/>
<dbReference type="InterPro" id="IPR031481">
    <property type="entry name" value="Glyco_tran_10_N"/>
</dbReference>
<comment type="pathway">
    <text evidence="2">Protein modification; protein glycosylation.</text>
</comment>